<dbReference type="Pfam" id="PF20258">
    <property type="entry name" value="tRNA_Me_trans_C"/>
    <property type="match status" value="1"/>
</dbReference>
<feature type="domain" description="tRNA-specific 2-thiouridylase MnmA-like central" evidence="11">
    <location>
        <begin position="231"/>
        <end position="284"/>
    </location>
</feature>
<dbReference type="GO" id="GO:0002143">
    <property type="term" value="P:tRNA wobble position uridine thiolation"/>
    <property type="evidence" value="ECO:0007669"/>
    <property type="project" value="TreeGrafter"/>
</dbReference>
<feature type="domain" description="tRNA-specific 2-thiouridylase MnmA-like C-terminal" evidence="10">
    <location>
        <begin position="293"/>
        <end position="368"/>
    </location>
</feature>
<dbReference type="CDD" id="cd01998">
    <property type="entry name" value="MnmA_TRMU-like"/>
    <property type="match status" value="1"/>
</dbReference>
<feature type="region of interest" description="Interaction with tRNA" evidence="9">
    <location>
        <begin position="162"/>
        <end position="164"/>
    </location>
</feature>
<evidence type="ECO:0000313" key="13">
    <source>
        <dbReference type="Proteomes" id="UP000295304"/>
    </source>
</evidence>
<dbReference type="Gene3D" id="3.40.50.620">
    <property type="entry name" value="HUPs"/>
    <property type="match status" value="1"/>
</dbReference>
<dbReference type="Proteomes" id="UP000295304">
    <property type="component" value="Unassembled WGS sequence"/>
</dbReference>
<keyword evidence="13" id="KW-1185">Reference proteome</keyword>
<evidence type="ECO:0000256" key="3">
    <source>
        <dbReference type="ARBA" id="ARBA00022694"/>
    </source>
</evidence>
<proteinExistence type="inferred from homology"/>
<dbReference type="Pfam" id="PF03054">
    <property type="entry name" value="tRNA_Me_trans"/>
    <property type="match status" value="1"/>
</dbReference>
<dbReference type="RefSeq" id="WP_132939253.1">
    <property type="nucleotide sequence ID" value="NZ_CP119676.1"/>
</dbReference>
<name>A0A4R3J9I7_9PROT</name>
<dbReference type="Gene3D" id="2.40.30.10">
    <property type="entry name" value="Translation factors"/>
    <property type="match status" value="1"/>
</dbReference>
<dbReference type="GO" id="GO:0032259">
    <property type="term" value="P:methylation"/>
    <property type="evidence" value="ECO:0007669"/>
    <property type="project" value="UniProtKB-KW"/>
</dbReference>
<keyword evidence="6 9" id="KW-0694">RNA-binding</keyword>
<dbReference type="InterPro" id="IPR046885">
    <property type="entry name" value="MnmA-like_C"/>
</dbReference>
<feature type="binding site" evidence="9">
    <location>
        <position position="140"/>
    </location>
    <ligand>
        <name>ATP</name>
        <dbReference type="ChEBI" id="CHEBI:30616"/>
    </ligand>
</feature>
<keyword evidence="5 9" id="KW-0067">ATP-binding</keyword>
<keyword evidence="9" id="KW-0963">Cytoplasm</keyword>
<dbReference type="InterPro" id="IPR023382">
    <property type="entry name" value="MnmA-like_central_sf"/>
</dbReference>
<dbReference type="GO" id="GO:0005737">
    <property type="term" value="C:cytoplasm"/>
    <property type="evidence" value="ECO:0007669"/>
    <property type="project" value="UniProtKB-SubCell"/>
</dbReference>
<evidence type="ECO:0000256" key="2">
    <source>
        <dbReference type="ARBA" id="ARBA00022679"/>
    </source>
</evidence>
<dbReference type="PANTHER" id="PTHR11933">
    <property type="entry name" value="TRNA 5-METHYLAMINOMETHYL-2-THIOURIDYLATE -METHYLTRANSFERASE"/>
    <property type="match status" value="1"/>
</dbReference>
<dbReference type="AlphaFoldDB" id="A0A4R3J9I7"/>
<dbReference type="InterPro" id="IPR014729">
    <property type="entry name" value="Rossmann-like_a/b/a_fold"/>
</dbReference>
<feature type="site" description="Interaction with tRNA" evidence="9">
    <location>
        <position position="141"/>
    </location>
</feature>
<keyword evidence="2 9" id="KW-0808">Transferase</keyword>
<accession>A0A4R3J9I7</accession>
<comment type="caution">
    <text evidence="9">Lacks conserved residue(s) required for the propagation of feature annotation.</text>
</comment>
<dbReference type="InterPro" id="IPR046884">
    <property type="entry name" value="MnmA-like_central"/>
</dbReference>
<feature type="active site" description="Cysteine persulfide intermediate" evidence="9">
    <location>
        <position position="212"/>
    </location>
</feature>
<dbReference type="FunFam" id="2.30.30.280:FF:000001">
    <property type="entry name" value="tRNA-specific 2-thiouridylase MnmA"/>
    <property type="match status" value="1"/>
</dbReference>
<evidence type="ECO:0000256" key="1">
    <source>
        <dbReference type="ARBA" id="ARBA00022555"/>
    </source>
</evidence>
<comment type="function">
    <text evidence="9">Catalyzes the 2-thiolation of uridine at the wobble position (U34) of tRNA, leading to the formation of s(2)U34.</text>
</comment>
<feature type="site" description="Interaction with tRNA" evidence="9">
    <location>
        <position position="352"/>
    </location>
</feature>
<dbReference type="EC" id="2.8.1.13" evidence="9"/>
<dbReference type="NCBIfam" id="NF001138">
    <property type="entry name" value="PRK00143.1"/>
    <property type="match status" value="1"/>
</dbReference>
<keyword evidence="12" id="KW-0489">Methyltransferase</keyword>
<feature type="binding site" evidence="9">
    <location>
        <begin position="22"/>
        <end position="29"/>
    </location>
    <ligand>
        <name>ATP</name>
        <dbReference type="ChEBI" id="CHEBI:30616"/>
    </ligand>
</feature>
<sequence length="381" mass="41152">MDKPVLDIPAVRAPEKTRVVVAMSGGVDSSVTAALLKDRGFETIGVTMQLYDHGQAVARAGSCCAGRDIKDARKVADAIGIPHYVLDFEAVFREKVMEPFADAYLAGQTPIPCVECNRTVKFQDLLTRARELGAHALVTGHYVRRVDGLHGPQLHQGRDAKRDQSYFLFATTREELDFLWFPLGDLDKDATRALARRYDLPVADKPDSQDICFVPEGDYAAVVERMRPGARRPGDIVDGDGRVLGRHDGILHFTVGQRRGLGISAPDPLYVIRIDADANRIVVGPKGALLQGGLSVKSVNWLGDAPLDGQGLELSVKVRSTQPAVAARVFGAPGGRARVVFAKPEAQIAPGQACVFYQGARLLGGGVIEAEDFTETGTRLC</sequence>
<dbReference type="NCBIfam" id="TIGR00420">
    <property type="entry name" value="trmU"/>
    <property type="match status" value="1"/>
</dbReference>
<dbReference type="GO" id="GO:0005524">
    <property type="term" value="F:ATP binding"/>
    <property type="evidence" value="ECO:0007669"/>
    <property type="project" value="UniProtKB-KW"/>
</dbReference>
<dbReference type="GO" id="GO:0008168">
    <property type="term" value="F:methyltransferase activity"/>
    <property type="evidence" value="ECO:0007669"/>
    <property type="project" value="UniProtKB-KW"/>
</dbReference>
<comment type="similarity">
    <text evidence="9">Belongs to the MnmA/TRMU family.</text>
</comment>
<keyword evidence="1 9" id="KW-0820">tRNA-binding</keyword>
<evidence type="ECO:0000256" key="4">
    <source>
        <dbReference type="ARBA" id="ARBA00022741"/>
    </source>
</evidence>
<evidence type="ECO:0000256" key="6">
    <source>
        <dbReference type="ARBA" id="ARBA00022884"/>
    </source>
</evidence>
<comment type="subcellular location">
    <subcellularLocation>
        <location evidence="9">Cytoplasm</location>
    </subcellularLocation>
</comment>
<evidence type="ECO:0000256" key="8">
    <source>
        <dbReference type="ARBA" id="ARBA00051542"/>
    </source>
</evidence>
<comment type="catalytic activity">
    <reaction evidence="8 9">
        <text>S-sulfanyl-L-cysteinyl-[protein] + uridine(34) in tRNA + AH2 + ATP = 2-thiouridine(34) in tRNA + L-cysteinyl-[protein] + A + AMP + diphosphate + H(+)</text>
        <dbReference type="Rhea" id="RHEA:47032"/>
        <dbReference type="Rhea" id="RHEA-COMP:10131"/>
        <dbReference type="Rhea" id="RHEA-COMP:11726"/>
        <dbReference type="Rhea" id="RHEA-COMP:11727"/>
        <dbReference type="Rhea" id="RHEA-COMP:11728"/>
        <dbReference type="ChEBI" id="CHEBI:13193"/>
        <dbReference type="ChEBI" id="CHEBI:15378"/>
        <dbReference type="ChEBI" id="CHEBI:17499"/>
        <dbReference type="ChEBI" id="CHEBI:29950"/>
        <dbReference type="ChEBI" id="CHEBI:30616"/>
        <dbReference type="ChEBI" id="CHEBI:33019"/>
        <dbReference type="ChEBI" id="CHEBI:61963"/>
        <dbReference type="ChEBI" id="CHEBI:65315"/>
        <dbReference type="ChEBI" id="CHEBI:87170"/>
        <dbReference type="ChEBI" id="CHEBI:456215"/>
        <dbReference type="EC" id="2.8.1.13"/>
    </reaction>
</comment>
<comment type="caution">
    <text evidence="12">The sequence shown here is derived from an EMBL/GenBank/DDBJ whole genome shotgun (WGS) entry which is preliminary data.</text>
</comment>
<evidence type="ECO:0000259" key="10">
    <source>
        <dbReference type="Pfam" id="PF20258"/>
    </source>
</evidence>
<evidence type="ECO:0000313" key="12">
    <source>
        <dbReference type="EMBL" id="TCS62177.1"/>
    </source>
</evidence>
<dbReference type="GO" id="GO:0103016">
    <property type="term" value="F:tRNA-uridine 2-sulfurtransferase activity"/>
    <property type="evidence" value="ECO:0007669"/>
    <property type="project" value="UniProtKB-EC"/>
</dbReference>
<dbReference type="SUPFAM" id="SSF52402">
    <property type="entry name" value="Adenine nucleotide alpha hydrolases-like"/>
    <property type="match status" value="1"/>
</dbReference>
<dbReference type="HAMAP" id="MF_00144">
    <property type="entry name" value="tRNA_thiouridyl_MnmA"/>
    <property type="match status" value="1"/>
</dbReference>
<dbReference type="PANTHER" id="PTHR11933:SF5">
    <property type="entry name" value="MITOCHONDRIAL TRNA-SPECIFIC 2-THIOURIDYLASE 1"/>
    <property type="match status" value="1"/>
</dbReference>
<evidence type="ECO:0000259" key="11">
    <source>
        <dbReference type="Pfam" id="PF20259"/>
    </source>
</evidence>
<dbReference type="FunFam" id="3.40.50.620:FF:000115">
    <property type="entry name" value="tRNA-specific 2-thiouridylase MnmA"/>
    <property type="match status" value="1"/>
</dbReference>
<dbReference type="Pfam" id="PF20259">
    <property type="entry name" value="tRNA_Me_trans_M"/>
    <property type="match status" value="1"/>
</dbReference>
<dbReference type="EMBL" id="SLZW01000006">
    <property type="protein sequence ID" value="TCS62177.1"/>
    <property type="molecule type" value="Genomic_DNA"/>
</dbReference>
<evidence type="ECO:0000256" key="7">
    <source>
        <dbReference type="ARBA" id="ARBA00023157"/>
    </source>
</evidence>
<dbReference type="InterPro" id="IPR004506">
    <property type="entry name" value="MnmA-like"/>
</dbReference>
<feature type="active site" description="Nucleophile" evidence="9">
    <location>
        <position position="116"/>
    </location>
</feature>
<feature type="binding site" evidence="9">
    <location>
        <position position="48"/>
    </location>
    <ligand>
        <name>ATP</name>
        <dbReference type="ChEBI" id="CHEBI:30616"/>
    </ligand>
</feature>
<organism evidence="12 13">
    <name type="scientific">Varunaivibrio sulfuroxidans</name>
    <dbReference type="NCBI Taxonomy" id="1773489"/>
    <lineage>
        <taxon>Bacteria</taxon>
        <taxon>Pseudomonadati</taxon>
        <taxon>Pseudomonadota</taxon>
        <taxon>Alphaproteobacteria</taxon>
        <taxon>Rhodospirillales</taxon>
        <taxon>Magnetovibrionaceae</taxon>
        <taxon>Varunaivibrio</taxon>
    </lineage>
</organism>
<keyword evidence="4 9" id="KW-0547">Nucleotide-binding</keyword>
<gene>
    <name evidence="9" type="primary">mnmA</name>
    <name evidence="12" type="ORF">EDD55_106135</name>
</gene>
<evidence type="ECO:0000256" key="5">
    <source>
        <dbReference type="ARBA" id="ARBA00022840"/>
    </source>
</evidence>
<dbReference type="Gene3D" id="2.30.30.280">
    <property type="entry name" value="Adenine nucleotide alpha hydrolases-like domains"/>
    <property type="match status" value="1"/>
</dbReference>
<protein>
    <recommendedName>
        <fullName evidence="9">tRNA-specific 2-thiouridylase MnmA</fullName>
        <ecNumber evidence="9">2.8.1.13</ecNumber>
    </recommendedName>
</protein>
<evidence type="ECO:0000256" key="9">
    <source>
        <dbReference type="HAMAP-Rule" id="MF_00144"/>
    </source>
</evidence>
<dbReference type="OrthoDB" id="9800696at2"/>
<keyword evidence="7" id="KW-1015">Disulfide bond</keyword>
<dbReference type="GO" id="GO:0000049">
    <property type="term" value="F:tRNA binding"/>
    <property type="evidence" value="ECO:0007669"/>
    <property type="project" value="UniProtKB-KW"/>
</dbReference>
<keyword evidence="3 9" id="KW-0819">tRNA processing</keyword>
<reference evidence="12 13" key="1">
    <citation type="submission" date="2019-03" db="EMBL/GenBank/DDBJ databases">
        <title>Genomic Encyclopedia of Type Strains, Phase IV (KMG-IV): sequencing the most valuable type-strain genomes for metagenomic binning, comparative biology and taxonomic classification.</title>
        <authorList>
            <person name="Goeker M."/>
        </authorList>
    </citation>
    <scope>NUCLEOTIDE SEQUENCE [LARGE SCALE GENOMIC DNA]</scope>
    <source>
        <strain evidence="12 13">DSM 101688</strain>
    </source>
</reference>